<protein>
    <submittedName>
        <fullName evidence="1">Uncharacterized protein</fullName>
    </submittedName>
</protein>
<dbReference type="AlphaFoldDB" id="A0A0A9R2W0"/>
<reference evidence="1" key="1">
    <citation type="submission" date="2014-09" db="EMBL/GenBank/DDBJ databases">
        <authorList>
            <person name="Magalhaes I.L.F."/>
            <person name="Oliveira U."/>
            <person name="Santos F.R."/>
            <person name="Vidigal T.H.D.A."/>
            <person name="Brescovit A.D."/>
            <person name="Santos A.J."/>
        </authorList>
    </citation>
    <scope>NUCLEOTIDE SEQUENCE</scope>
    <source>
        <tissue evidence="1">Shoot tissue taken approximately 20 cm above the soil surface</tissue>
    </source>
</reference>
<proteinExistence type="predicted"/>
<reference evidence="1" key="2">
    <citation type="journal article" date="2015" name="Data Brief">
        <title>Shoot transcriptome of the giant reed, Arundo donax.</title>
        <authorList>
            <person name="Barrero R.A."/>
            <person name="Guerrero F.D."/>
            <person name="Moolhuijzen P."/>
            <person name="Goolsby J.A."/>
            <person name="Tidwell J."/>
            <person name="Bellgard S.E."/>
            <person name="Bellgard M.I."/>
        </authorList>
    </citation>
    <scope>NUCLEOTIDE SEQUENCE</scope>
    <source>
        <tissue evidence="1">Shoot tissue taken approximately 20 cm above the soil surface</tissue>
    </source>
</reference>
<dbReference type="EMBL" id="GBRH01282525">
    <property type="protein sequence ID" value="JAD15370.1"/>
    <property type="molecule type" value="Transcribed_RNA"/>
</dbReference>
<sequence>MAEASDPSHGGARYRTRKSSPAPTRAGLAAPRLG</sequence>
<organism evidence="1">
    <name type="scientific">Arundo donax</name>
    <name type="common">Giant reed</name>
    <name type="synonym">Donax arundinaceus</name>
    <dbReference type="NCBI Taxonomy" id="35708"/>
    <lineage>
        <taxon>Eukaryota</taxon>
        <taxon>Viridiplantae</taxon>
        <taxon>Streptophyta</taxon>
        <taxon>Embryophyta</taxon>
        <taxon>Tracheophyta</taxon>
        <taxon>Spermatophyta</taxon>
        <taxon>Magnoliopsida</taxon>
        <taxon>Liliopsida</taxon>
        <taxon>Poales</taxon>
        <taxon>Poaceae</taxon>
        <taxon>PACMAD clade</taxon>
        <taxon>Arundinoideae</taxon>
        <taxon>Arundineae</taxon>
        <taxon>Arundo</taxon>
    </lineage>
</organism>
<accession>A0A0A9R2W0</accession>
<name>A0A0A9R2W0_ARUDO</name>
<evidence type="ECO:0000313" key="1">
    <source>
        <dbReference type="EMBL" id="JAD15370.1"/>
    </source>
</evidence>